<evidence type="ECO:0000256" key="3">
    <source>
        <dbReference type="ARBA" id="ARBA00022723"/>
    </source>
</evidence>
<dbReference type="InterPro" id="IPR013083">
    <property type="entry name" value="Znf_RING/FYVE/PHD"/>
</dbReference>
<dbReference type="InterPro" id="IPR001965">
    <property type="entry name" value="Znf_PHD"/>
</dbReference>
<dbReference type="InterPro" id="IPR036427">
    <property type="entry name" value="Bromodomain-like_sf"/>
</dbReference>
<dbReference type="GO" id="GO:0048731">
    <property type="term" value="P:system development"/>
    <property type="evidence" value="ECO:0007669"/>
    <property type="project" value="UniProtKB-ARBA"/>
</dbReference>
<keyword evidence="4 11" id="KW-0863">Zinc-finger</keyword>
<evidence type="ECO:0000313" key="14">
    <source>
        <dbReference type="EMBL" id="KAK9188938.1"/>
    </source>
</evidence>
<dbReference type="InterPro" id="IPR019786">
    <property type="entry name" value="Zinc_finger_PHD-type_CS"/>
</dbReference>
<dbReference type="SUPFAM" id="SSF47370">
    <property type="entry name" value="Bromodomain"/>
    <property type="match status" value="1"/>
</dbReference>
<evidence type="ECO:0000256" key="4">
    <source>
        <dbReference type="ARBA" id="ARBA00022771"/>
    </source>
</evidence>
<dbReference type="Proteomes" id="UP001428341">
    <property type="component" value="Unassembled WGS sequence"/>
</dbReference>
<evidence type="ECO:0000256" key="6">
    <source>
        <dbReference type="ARBA" id="ARBA00023015"/>
    </source>
</evidence>
<keyword evidence="9" id="KW-0804">Transcription</keyword>
<proteinExistence type="predicted"/>
<keyword evidence="15" id="KW-1185">Reference proteome</keyword>
<dbReference type="GO" id="GO:0008270">
    <property type="term" value="F:zinc ion binding"/>
    <property type="evidence" value="ECO:0007669"/>
    <property type="project" value="UniProtKB-KW"/>
</dbReference>
<evidence type="ECO:0000256" key="9">
    <source>
        <dbReference type="ARBA" id="ARBA00023163"/>
    </source>
</evidence>
<feature type="domain" description="PHD-type" evidence="13">
    <location>
        <begin position="1193"/>
        <end position="1243"/>
    </location>
</feature>
<dbReference type="Pfam" id="PF00628">
    <property type="entry name" value="PHD"/>
    <property type="match status" value="1"/>
</dbReference>
<evidence type="ECO:0000256" key="1">
    <source>
        <dbReference type="ARBA" id="ARBA00004123"/>
    </source>
</evidence>
<dbReference type="GO" id="GO:0005634">
    <property type="term" value="C:nucleus"/>
    <property type="evidence" value="ECO:0007669"/>
    <property type="project" value="UniProtKB-SubCell"/>
</dbReference>
<organism evidence="14 15">
    <name type="scientific">Citrus x changshan-huyou</name>
    <dbReference type="NCBI Taxonomy" id="2935761"/>
    <lineage>
        <taxon>Eukaryota</taxon>
        <taxon>Viridiplantae</taxon>
        <taxon>Streptophyta</taxon>
        <taxon>Embryophyta</taxon>
        <taxon>Tracheophyta</taxon>
        <taxon>Spermatophyta</taxon>
        <taxon>Magnoliopsida</taxon>
        <taxon>eudicotyledons</taxon>
        <taxon>Gunneridae</taxon>
        <taxon>Pentapetalae</taxon>
        <taxon>rosids</taxon>
        <taxon>malvids</taxon>
        <taxon>Sapindales</taxon>
        <taxon>Rutaceae</taxon>
        <taxon>Aurantioideae</taxon>
        <taxon>Citrus</taxon>
    </lineage>
</organism>
<comment type="subcellular location">
    <subcellularLocation>
        <location evidence="1">Nucleus</location>
    </subcellularLocation>
</comment>
<name>A0AAP0LXN9_9ROSI</name>
<feature type="compositionally biased region" description="Polar residues" evidence="12">
    <location>
        <begin position="1493"/>
        <end position="1516"/>
    </location>
</feature>
<feature type="region of interest" description="Disordered" evidence="12">
    <location>
        <begin position="1"/>
        <end position="39"/>
    </location>
</feature>
<feature type="compositionally biased region" description="Polar residues" evidence="12">
    <location>
        <begin position="1"/>
        <end position="16"/>
    </location>
</feature>
<dbReference type="Pfam" id="PF15612">
    <property type="entry name" value="WHIM1"/>
    <property type="match status" value="1"/>
</dbReference>
<dbReference type="Gene3D" id="1.20.920.10">
    <property type="entry name" value="Bromodomain-like"/>
    <property type="match status" value="1"/>
</dbReference>
<dbReference type="EMBL" id="JBCGBO010000007">
    <property type="protein sequence ID" value="KAK9188938.1"/>
    <property type="molecule type" value="Genomic_DNA"/>
</dbReference>
<dbReference type="GO" id="GO:0140993">
    <property type="term" value="F:histone modifying activity"/>
    <property type="evidence" value="ECO:0007669"/>
    <property type="project" value="UniProtKB-ARBA"/>
</dbReference>
<dbReference type="GO" id="GO:0003677">
    <property type="term" value="F:DNA binding"/>
    <property type="evidence" value="ECO:0007669"/>
    <property type="project" value="UniProtKB-KW"/>
</dbReference>
<evidence type="ECO:0000256" key="10">
    <source>
        <dbReference type="ARBA" id="ARBA00023242"/>
    </source>
</evidence>
<keyword evidence="5" id="KW-0862">Zinc</keyword>
<dbReference type="SUPFAM" id="SSF57903">
    <property type="entry name" value="FYVE/PHD zinc finger"/>
    <property type="match status" value="1"/>
</dbReference>
<dbReference type="InterPro" id="IPR011011">
    <property type="entry name" value="Znf_FYVE_PHD"/>
</dbReference>
<reference evidence="14 15" key="1">
    <citation type="submission" date="2024-05" db="EMBL/GenBank/DDBJ databases">
        <title>Haplotype-resolved chromosome-level genome assembly of Huyou (Citrus changshanensis).</title>
        <authorList>
            <person name="Miao C."/>
            <person name="Chen W."/>
            <person name="Wu Y."/>
            <person name="Wang L."/>
            <person name="Zhao S."/>
            <person name="Grierson D."/>
            <person name="Xu C."/>
            <person name="Chen K."/>
        </authorList>
    </citation>
    <scope>NUCLEOTIDE SEQUENCE [LARGE SCALE GENOMIC DNA]</scope>
    <source>
        <strain evidence="14">01-14</strain>
        <tissue evidence="14">Leaf</tissue>
    </source>
</reference>
<evidence type="ECO:0000256" key="2">
    <source>
        <dbReference type="ARBA" id="ARBA00022679"/>
    </source>
</evidence>
<keyword evidence="6" id="KW-0805">Transcription regulation</keyword>
<dbReference type="SMART" id="SM00249">
    <property type="entry name" value="PHD"/>
    <property type="match status" value="1"/>
</dbReference>
<sequence length="2304" mass="256909">MELNSNDSDTKPQGSRSKPFEIDLNETPLPSPRETPVAGAAVDVSSAPVLARNSGEGSRIGGGGVGLLDINALPPCEEESNELVSSGVHSPCDTSFICNSNNAPATHSNLLYVGSQLDHLKASGSIAGFVRSGFEDIVQPRLIFGRNFRESDQSPVHRERVWASGNSIPRTSYQNYYAVNGNRFDSMFDVPCHLGLVSNYRSVESQDRSDGFALVQKGLHLNQRRKESLISSQVKNFRECQENSKGNFGGEFFSGIQTAEIQIPACNLRSNFGVTQVNLEENVGCDSLKVTVGLPVEFEDFCLLAVGEVDPRPSYHNSSQIWPVGYKSSWHDKVTGSLFVCDVSDGGDFGPLFKVKRYPCSAKRIPTGSTVFLRPSLEPHDGKSLEGIEGTVGLHDDENTNIQMILSDDSPPHLGNDNLSDFGIDREQACKSQTINETKSDCLSKIAGRPTSDYIVLDDDIGEFLVEGRSSASVWRMVSQTLVHACRKIYEQTGVCKFRCRHDVFKIWSSYFVSVSEEATESSDSLSKFCCLSGPVNIPHLIRSNDELETSCKALVKWLDQDRFGLDVEFVQEIVEQLPRVRVCAEYTFLDKRRDWSTSQTVRSGFLRVRRKSNTYEKAADCHVFEGCQRPRGQVLENPVMKSYFPPGKPLSSKLPIELIGDVIQSWELLWRFSEVLGLEEPLSFKELEEELRNGSAFTLRSSSTSTVAQEIGQAFIAEEMESLREAAHVRLASNTSSGHANVGLANVLCSLLILLLGELQSKVAVLGDTSFDGTESKSRRRRKKDAENLMFAKKIMLDLLPVNVLTWPELARRYLLTVSSIEGNLDTVDFLNHESCKALNCFQGDSGTIRSSRPGVAGMEADALLLAEATKRIFGSLKNTSGPLSVHYNDSDAVGAHETVKVNNSGIPGWAQVLEPVRKLPTNVGARIRKCIYDALDKDPPEWARKRLEHSISKEVYKGNASGPTKKAVLSVLADVCGEDQPQKPTRKRKNRCFTSVPDVIMKQCRKVLRCAAAADEERVFCNLLGRTLLNTSDNDDEGLLGFPAMVSRPLDFRTIDLRLAFGAYGGSHEAFLEDVREVWHHIRTAYSDQSDLLQLAGKLCQNFEVLYKKEPCLWQQHIPSSDVVSENPRLLLRVPHWLDMKIQPSLCLQVLTLVQKFADYPSLECLNSEAKKEMEDILESASEIPKAPWDEGVCKVCGIDKDDDNVLLCDTCDSGYHTYCLTPPLTRVPEGNWYCPPCLSGNCKNKYMSQVPRVSSRIPKRRHQGEFTCRILEEVFHLAATMEMRDYWDYSDKERIFLLKFLCDELLNSTNIREHLERCASVSVDLQQKIRSLSLEWRNLKFREEILTGKVARDKASVLSGTGKCGTEGVATLYPHYGKLMRQPSGGGGYFSSFASDLALSEDGLQLNESRKLSFWFNSKGISMRQPSCSRNQIGEAPYTESQVHQESEKDNIRVDDLQYDVPHSASQPQKQDTAGEYATWRNKGQDLENGHTSGPLQPNCEASQSHFSSDHTNGNQVAEHLCVMPINPENIVPGHHSIVQHDMNEPHAHDLKGSVLKNEIAVLQDSIAGLESQQLAVSLRKELLGRDSAGRLYWAFFRPNTSPWLLVDGTTVLEQERILKEHGDSLANSPFEEEYNGISTSSSWFSYQSDTEIEELIQWLSDSDPRDKELAESILRWTKIGYKDLKIAGNHIEDESVPSSSKRRKSEATVKSSGLVTKALTVLEEKHGPCLEPEVLKMSMKLDTNSELTCKERMYRCECLEAVLPTRFHCRRCHLSFSARNELEEHNDAKCILSTTSSQNSKEDDERTKGAGTIRTETLQAECMETVGKGMSQSLKHGTAMGSFEIPKEFACPFNFEEISTKFITKNSIKELVQEIGLIGSNGVPAFVPSTSPYLCDPSLKLVEMCKNEINRGNKSTNLENLFQYSIAGDMVSGLEHDNISNNSSRRCTVSHNDDDVLKCRRLNPNFMNEKRDQSFNLRSLKPGIGNSSIVRDTSLMPLMGRGIEILRQLKINLLDMDAAVPEEALRSSKACWEKRSAWRAFVKSAKSIFEMVQATIVFEDMIKTDYLRNGWWYWSSLSGAANIATVSALALRLYTLDAAIVYEKHSDSIEIQEHISQPDKETSPCLIGFWYSGPWGQASVNFGEDESHPCFLSIDTTSLLSALKTNSGLGALSLASTVNTGKGAIDHLVSWHVTSQLILSYDDIWHPVNILVRGCFNLRERDINTGSSLLSQASLKITKAGVRSINRIELKLRMQMKLILRFPKIKPAGDGKSKNGTAITLSLSENTDAASTRYNRAHRQ</sequence>
<feature type="region of interest" description="Disordered" evidence="12">
    <location>
        <begin position="1487"/>
        <end position="1516"/>
    </location>
</feature>
<dbReference type="PANTHER" id="PTHR47162">
    <property type="entry name" value="OS02G0192300 PROTEIN"/>
    <property type="match status" value="1"/>
</dbReference>
<keyword evidence="10" id="KW-0539">Nucleus</keyword>
<keyword evidence="8" id="KW-0238">DNA-binding</keyword>
<gene>
    <name evidence="14" type="ORF">WN944_020343</name>
</gene>
<dbReference type="PROSITE" id="PS50016">
    <property type="entry name" value="ZF_PHD_2"/>
    <property type="match status" value="1"/>
</dbReference>
<evidence type="ECO:0000256" key="7">
    <source>
        <dbReference type="ARBA" id="ARBA00023117"/>
    </source>
</evidence>
<dbReference type="InterPro" id="IPR028942">
    <property type="entry name" value="WHIM1_dom"/>
</dbReference>
<evidence type="ECO:0000259" key="13">
    <source>
        <dbReference type="PROSITE" id="PS50016"/>
    </source>
</evidence>
<dbReference type="PROSITE" id="PS51543">
    <property type="entry name" value="FYRC"/>
    <property type="match status" value="1"/>
</dbReference>
<dbReference type="PROSITE" id="PS51542">
    <property type="entry name" value="FYRN"/>
    <property type="match status" value="1"/>
</dbReference>
<evidence type="ECO:0000256" key="12">
    <source>
        <dbReference type="SAM" id="MobiDB-lite"/>
    </source>
</evidence>
<keyword evidence="3" id="KW-0479">Metal-binding</keyword>
<keyword evidence="7" id="KW-0103">Bromodomain</keyword>
<dbReference type="InterPro" id="IPR003888">
    <property type="entry name" value="FYrich_N"/>
</dbReference>
<dbReference type="CDD" id="cd15519">
    <property type="entry name" value="PHD1_Lid2p_like"/>
    <property type="match status" value="1"/>
</dbReference>
<evidence type="ECO:0000313" key="15">
    <source>
        <dbReference type="Proteomes" id="UP001428341"/>
    </source>
</evidence>
<dbReference type="GO" id="GO:0016740">
    <property type="term" value="F:transferase activity"/>
    <property type="evidence" value="ECO:0007669"/>
    <property type="project" value="UniProtKB-KW"/>
</dbReference>
<dbReference type="InterPro" id="IPR028941">
    <property type="entry name" value="WHIM2_dom"/>
</dbReference>
<dbReference type="InterPro" id="IPR003889">
    <property type="entry name" value="FYrich_C"/>
</dbReference>
<dbReference type="Gene3D" id="3.30.160.360">
    <property type="match status" value="1"/>
</dbReference>
<evidence type="ECO:0000256" key="8">
    <source>
        <dbReference type="ARBA" id="ARBA00023125"/>
    </source>
</evidence>
<dbReference type="GO" id="GO:0000785">
    <property type="term" value="C:chromatin"/>
    <property type="evidence" value="ECO:0007669"/>
    <property type="project" value="UniProtKB-ARBA"/>
</dbReference>
<dbReference type="Gene3D" id="3.30.40.10">
    <property type="entry name" value="Zinc/RING finger domain, C3HC4 (zinc finger)"/>
    <property type="match status" value="1"/>
</dbReference>
<comment type="caution">
    <text evidence="14">The sequence shown here is derived from an EMBL/GenBank/DDBJ whole genome shotgun (WGS) entry which is preliminary data.</text>
</comment>
<protein>
    <recommendedName>
        <fullName evidence="13">PHD-type domain-containing protein</fullName>
    </recommendedName>
</protein>
<evidence type="ECO:0000256" key="5">
    <source>
        <dbReference type="ARBA" id="ARBA00022833"/>
    </source>
</evidence>
<dbReference type="PANTHER" id="PTHR47162:SF10">
    <property type="entry name" value="METHYL-CPG-BINDING DOMAIN-CONTAINING PROTEIN 9 ISOFORM X1"/>
    <property type="match status" value="1"/>
</dbReference>
<accession>A0AAP0LXN9</accession>
<evidence type="ECO:0000256" key="11">
    <source>
        <dbReference type="PROSITE-ProRule" id="PRU00146"/>
    </source>
</evidence>
<keyword evidence="2" id="KW-0808">Transferase</keyword>
<dbReference type="InterPro" id="IPR019787">
    <property type="entry name" value="Znf_PHD-finger"/>
</dbReference>
<dbReference type="PROSITE" id="PS01359">
    <property type="entry name" value="ZF_PHD_1"/>
    <property type="match status" value="1"/>
</dbReference>
<dbReference type="Pfam" id="PF15613">
    <property type="entry name" value="WSD"/>
    <property type="match status" value="1"/>
</dbReference>